<dbReference type="EMBL" id="JANIBC010000006">
    <property type="protein sequence ID" value="MCQ8185629.1"/>
    <property type="molecule type" value="Genomic_DNA"/>
</dbReference>
<evidence type="ECO:0000313" key="2">
    <source>
        <dbReference type="EMBL" id="MCQ8185629.1"/>
    </source>
</evidence>
<keyword evidence="3" id="KW-1185">Reference proteome</keyword>
<dbReference type="PROSITE" id="PS51257">
    <property type="entry name" value="PROKAR_LIPOPROTEIN"/>
    <property type="match status" value="1"/>
</dbReference>
<feature type="region of interest" description="Disordered" evidence="1">
    <location>
        <begin position="38"/>
        <end position="68"/>
    </location>
</feature>
<gene>
    <name evidence="2" type="ORF">NOG11_09485</name>
</gene>
<comment type="caution">
    <text evidence="2">The sequence shown here is derived from an EMBL/GenBank/DDBJ whole genome shotgun (WGS) entry which is preliminary data.</text>
</comment>
<reference evidence="2" key="1">
    <citation type="submission" date="2022-07" db="EMBL/GenBank/DDBJ databases">
        <title>Parvularcula maris sp. nov., an algicidal bacterium isolated from seawater.</title>
        <authorList>
            <person name="Li F."/>
        </authorList>
    </citation>
    <scope>NUCLEOTIDE SEQUENCE</scope>
    <source>
        <strain evidence="2">BGMRC 0090</strain>
    </source>
</reference>
<organism evidence="2 3">
    <name type="scientific">Parvularcula maris</name>
    <dbReference type="NCBI Taxonomy" id="2965077"/>
    <lineage>
        <taxon>Bacteria</taxon>
        <taxon>Pseudomonadati</taxon>
        <taxon>Pseudomonadota</taxon>
        <taxon>Alphaproteobacteria</taxon>
        <taxon>Parvularculales</taxon>
        <taxon>Parvularculaceae</taxon>
        <taxon>Parvularcula</taxon>
    </lineage>
</organism>
<sequence>MRAAKAIIPLTATVLLTGCAVTKPIKAVGNAALRAGGMTPASDQKAGATAEVDKPHWSESWVWEGDGH</sequence>
<dbReference type="AlphaFoldDB" id="A0A9X2L9M5"/>
<evidence type="ECO:0000256" key="1">
    <source>
        <dbReference type="SAM" id="MobiDB-lite"/>
    </source>
</evidence>
<proteinExistence type="predicted"/>
<evidence type="ECO:0000313" key="3">
    <source>
        <dbReference type="Proteomes" id="UP001142610"/>
    </source>
</evidence>
<dbReference type="RefSeq" id="WP_256619518.1">
    <property type="nucleotide sequence ID" value="NZ_JANIBC010000006.1"/>
</dbReference>
<name>A0A9X2L9M5_9PROT</name>
<accession>A0A9X2L9M5</accession>
<protein>
    <submittedName>
        <fullName evidence="2">Uncharacterized protein</fullName>
    </submittedName>
</protein>
<dbReference type="Proteomes" id="UP001142610">
    <property type="component" value="Unassembled WGS sequence"/>
</dbReference>